<dbReference type="PANTHER" id="PTHR33064">
    <property type="entry name" value="POL PROTEIN"/>
    <property type="match status" value="1"/>
</dbReference>
<dbReference type="Gene3D" id="3.30.70.270">
    <property type="match status" value="1"/>
</dbReference>
<dbReference type="Proteomes" id="UP001176940">
    <property type="component" value="Unassembled WGS sequence"/>
</dbReference>
<evidence type="ECO:0000313" key="2">
    <source>
        <dbReference type="EMBL" id="CAJ0959302.1"/>
    </source>
</evidence>
<dbReference type="InterPro" id="IPR043128">
    <property type="entry name" value="Rev_trsase/Diguanyl_cyclase"/>
</dbReference>
<dbReference type="InterPro" id="IPR043502">
    <property type="entry name" value="DNA/RNA_pol_sf"/>
</dbReference>
<dbReference type="PANTHER" id="PTHR33064:SF29">
    <property type="entry name" value="PEPTIDASE A2 DOMAIN-CONTAINING PROTEIN-RELATED"/>
    <property type="match status" value="1"/>
</dbReference>
<evidence type="ECO:0000259" key="1">
    <source>
        <dbReference type="Pfam" id="PF17919"/>
    </source>
</evidence>
<evidence type="ECO:0000313" key="3">
    <source>
        <dbReference type="Proteomes" id="UP001176940"/>
    </source>
</evidence>
<organism evidence="2 3">
    <name type="scientific">Ranitomeya imitator</name>
    <name type="common">mimic poison frog</name>
    <dbReference type="NCBI Taxonomy" id="111125"/>
    <lineage>
        <taxon>Eukaryota</taxon>
        <taxon>Metazoa</taxon>
        <taxon>Chordata</taxon>
        <taxon>Craniata</taxon>
        <taxon>Vertebrata</taxon>
        <taxon>Euteleostomi</taxon>
        <taxon>Amphibia</taxon>
        <taxon>Batrachia</taxon>
        <taxon>Anura</taxon>
        <taxon>Neobatrachia</taxon>
        <taxon>Hyloidea</taxon>
        <taxon>Dendrobatidae</taxon>
        <taxon>Dendrobatinae</taxon>
        <taxon>Ranitomeya</taxon>
    </lineage>
</organism>
<dbReference type="Pfam" id="PF17919">
    <property type="entry name" value="RT_RNaseH_2"/>
    <property type="match status" value="1"/>
</dbReference>
<gene>
    <name evidence="2" type="ORF">RIMI_LOCUS16754229</name>
</gene>
<dbReference type="EMBL" id="CAUEEQ010047404">
    <property type="protein sequence ID" value="CAJ0959302.1"/>
    <property type="molecule type" value="Genomic_DNA"/>
</dbReference>
<proteinExistence type="predicted"/>
<name>A0ABN9M781_9NEOB</name>
<reference evidence="2" key="1">
    <citation type="submission" date="2023-07" db="EMBL/GenBank/DDBJ databases">
        <authorList>
            <person name="Stuckert A."/>
        </authorList>
    </citation>
    <scope>NUCLEOTIDE SEQUENCE</scope>
</reference>
<feature type="domain" description="Reverse transcriptase/retrotransposon-derived protein RNase H-like" evidence="1">
    <location>
        <begin position="38"/>
        <end position="120"/>
    </location>
</feature>
<dbReference type="InterPro" id="IPR051320">
    <property type="entry name" value="Viral_Replic_Matur_Polypro"/>
</dbReference>
<accession>A0ABN9M781</accession>
<dbReference type="InterPro" id="IPR041577">
    <property type="entry name" value="RT_RNaseH_2"/>
</dbReference>
<comment type="caution">
    <text evidence="2">The sequence shown here is derived from an EMBL/GenBank/DDBJ whole genome shotgun (WGS) entry which is preliminary data.</text>
</comment>
<keyword evidence="3" id="KW-1185">Reference proteome</keyword>
<protein>
    <recommendedName>
        <fullName evidence="1">Reverse transcriptase/retrotransposon-derived protein RNase H-like domain-containing protein</fullName>
    </recommendedName>
</protein>
<sequence length="313" mass="35630">MAFLGTAGYYRKFVPNYSSVAKPLTDLTRKNQPRQVTWTPECEEAFCQLKDALTNTPVLAAPDPTKRFLVHTDASMFGLGAVLSQVGPDGKEHPVAYLSRKLLPREVSYAAIEKECLAIWGKLHTDLFVKGTDRNNILHFSSEHPRRMVESPTMESAIKSEKNCLVGYPKVELDKFRERALSRSWDELLVPKMAVQSQKRIPFVTTYNGMSKQVSNIIRRHWPLLGRGHTDIVEFQQPPLFSYRRNRNLKDQLVVSDIGSTKKDLHSTFSRPRLGNSPCLGCACCNNMIKGSSFCHPHTGKNYEIRRRYQSEN</sequence>
<dbReference type="SUPFAM" id="SSF56672">
    <property type="entry name" value="DNA/RNA polymerases"/>
    <property type="match status" value="1"/>
</dbReference>